<organism evidence="1 2">
    <name type="scientific">Paramecium primaurelia</name>
    <dbReference type="NCBI Taxonomy" id="5886"/>
    <lineage>
        <taxon>Eukaryota</taxon>
        <taxon>Sar</taxon>
        <taxon>Alveolata</taxon>
        <taxon>Ciliophora</taxon>
        <taxon>Intramacronucleata</taxon>
        <taxon>Oligohymenophorea</taxon>
        <taxon>Peniculida</taxon>
        <taxon>Parameciidae</taxon>
        <taxon>Paramecium</taxon>
    </lineage>
</organism>
<keyword evidence="2" id="KW-1185">Reference proteome</keyword>
<sequence>MNYFADFNTQLEFDESTLVWDYSKFPPKKIQVQINLTKNNKINYIRDGATLRIDQVKDSTNKYQIFQNFEQIEFFNRQETLEKIIKKQEDGQPLGKRKIQKLQVVSIVKNQIKILRYYTLKTEKNKAYERKQQKTFLIMLRYMKWESI</sequence>
<dbReference type="EMBL" id="CAJJDM010000038">
    <property type="protein sequence ID" value="CAD8066807.1"/>
    <property type="molecule type" value="Genomic_DNA"/>
</dbReference>
<dbReference type="AlphaFoldDB" id="A0A8S1LGH4"/>
<evidence type="ECO:0000313" key="1">
    <source>
        <dbReference type="EMBL" id="CAD8066807.1"/>
    </source>
</evidence>
<comment type="caution">
    <text evidence="1">The sequence shown here is derived from an EMBL/GenBank/DDBJ whole genome shotgun (WGS) entry which is preliminary data.</text>
</comment>
<gene>
    <name evidence="1" type="ORF">PPRIM_AZ9-3.1.T0390308</name>
</gene>
<reference evidence="1" key="1">
    <citation type="submission" date="2021-01" db="EMBL/GenBank/DDBJ databases">
        <authorList>
            <consortium name="Genoscope - CEA"/>
            <person name="William W."/>
        </authorList>
    </citation>
    <scope>NUCLEOTIDE SEQUENCE</scope>
</reference>
<proteinExistence type="predicted"/>
<evidence type="ECO:0000313" key="2">
    <source>
        <dbReference type="Proteomes" id="UP000688137"/>
    </source>
</evidence>
<dbReference type="Proteomes" id="UP000688137">
    <property type="component" value="Unassembled WGS sequence"/>
</dbReference>
<protein>
    <submittedName>
        <fullName evidence="1">Uncharacterized protein</fullName>
    </submittedName>
</protein>
<name>A0A8S1LGH4_PARPR</name>
<accession>A0A8S1LGH4</accession>